<dbReference type="UniPathway" id="UPA00070">
    <property type="reaction ID" value="UER00117"/>
</dbReference>
<dbReference type="AlphaFoldDB" id="A0A0L6JL52"/>
<dbReference type="NCBIfam" id="TIGR00857">
    <property type="entry name" value="pyrC_multi"/>
    <property type="match status" value="1"/>
</dbReference>
<dbReference type="EMBL" id="LGTC01000001">
    <property type="protein sequence ID" value="KNY26458.1"/>
    <property type="molecule type" value="Genomic_DNA"/>
</dbReference>
<feature type="binding site" evidence="7">
    <location>
        <position position="60"/>
    </location>
    <ligand>
        <name>Zn(2+)</name>
        <dbReference type="ChEBI" id="CHEBI:29105"/>
        <label>1</label>
    </ligand>
</feature>
<evidence type="ECO:0000313" key="11">
    <source>
        <dbReference type="Proteomes" id="UP000036923"/>
    </source>
</evidence>
<organism evidence="10 11">
    <name type="scientific">Pseudobacteroides cellulosolvens ATCC 35603 = DSM 2933</name>
    <dbReference type="NCBI Taxonomy" id="398512"/>
    <lineage>
        <taxon>Bacteria</taxon>
        <taxon>Bacillati</taxon>
        <taxon>Bacillota</taxon>
        <taxon>Clostridia</taxon>
        <taxon>Eubacteriales</taxon>
        <taxon>Oscillospiraceae</taxon>
        <taxon>Pseudobacteroides</taxon>
    </lineage>
</organism>
<gene>
    <name evidence="7" type="primary">pyrC</name>
    <name evidence="10" type="ORF">Bccel_1720</name>
</gene>
<comment type="similarity">
    <text evidence="2 7">Belongs to the metallo-dependent hydrolases superfamily. DHOase family. Class I DHOase subfamily.</text>
</comment>
<reference evidence="11" key="1">
    <citation type="submission" date="2015-07" db="EMBL/GenBank/DDBJ databases">
        <title>Near-Complete Genome Sequence of the Cellulolytic Bacterium Bacteroides (Pseudobacteroides) cellulosolvens ATCC 35603.</title>
        <authorList>
            <person name="Dassa B."/>
            <person name="Utturkar S.M."/>
            <person name="Klingeman D.M."/>
            <person name="Hurt R.A."/>
            <person name="Keller M."/>
            <person name="Xu J."/>
            <person name="Reddy Y.H.K."/>
            <person name="Borovok I."/>
            <person name="Grinberg I.R."/>
            <person name="Lamed R."/>
            <person name="Zhivin O."/>
            <person name="Bayer E.A."/>
            <person name="Brown S.D."/>
        </authorList>
    </citation>
    <scope>NUCLEOTIDE SEQUENCE [LARGE SCALE GENOMIC DNA]</scope>
    <source>
        <strain evidence="11">DSM 2933</strain>
    </source>
</reference>
<dbReference type="CDD" id="cd01317">
    <property type="entry name" value="DHOase_IIa"/>
    <property type="match status" value="1"/>
</dbReference>
<dbReference type="InterPro" id="IPR004722">
    <property type="entry name" value="DHOase"/>
</dbReference>
<proteinExistence type="inferred from homology"/>
<dbReference type="InterPro" id="IPR050138">
    <property type="entry name" value="DHOase/Allantoinase_Hydrolase"/>
</dbReference>
<feature type="binding site" evidence="7">
    <location>
        <begin position="62"/>
        <end position="64"/>
    </location>
    <ligand>
        <name>substrate</name>
    </ligand>
</feature>
<evidence type="ECO:0000313" key="10">
    <source>
        <dbReference type="EMBL" id="KNY26458.1"/>
    </source>
</evidence>
<evidence type="ECO:0000256" key="7">
    <source>
        <dbReference type="HAMAP-Rule" id="MF_00220"/>
    </source>
</evidence>
<sequence length="428" mass="46304">MKTLIKGGFVIDPKSGKNGLLDIIIDKGKITEIGNDLEFTTGDIVDVTGKYIIPGLVDAHCHLREPGFEYKEDIETGTQSAAVGGFTSIACMPNTNPVIDNESVVKNIINRAKQDGFVNVYPIGAITKGQAGEELSEIGELKFAGAVAISDDGKPVKKASIMKKALQYASMFDITVISHCEDLDLVEDGFMNEGYQSTIMGLKGIPSAAEEVMVARDLILAEYTNAPIHIAHVSTELSVDLVRNAKKRGVKVTCETCPHYFVLTEEACEGFNTLAKVNPPLRTGKDVNAIIEGLRDGTIDIIATDHAPHHIDEKNVEFAAAANGMVGFETALPLAITYLLKSNVLTLEQIVEKMCINPSRILGLNKGSLEVGKAADITIIDIDEDVTVDVNKFKSKSKNSPFDGYKLKGAVYYTIVNGKFVVREKVLL</sequence>
<evidence type="ECO:0000256" key="1">
    <source>
        <dbReference type="ARBA" id="ARBA00002368"/>
    </source>
</evidence>
<accession>A0A0L6JL52</accession>
<evidence type="ECO:0000259" key="9">
    <source>
        <dbReference type="Pfam" id="PF12890"/>
    </source>
</evidence>
<dbReference type="Gene3D" id="2.30.40.10">
    <property type="entry name" value="Urease, subunit C, domain 1"/>
    <property type="match status" value="1"/>
</dbReference>
<dbReference type="RefSeq" id="WP_036941285.1">
    <property type="nucleotide sequence ID" value="NZ_JQKC01000015.1"/>
</dbReference>
<dbReference type="eggNOG" id="COG0044">
    <property type="taxonomic scope" value="Bacteria"/>
</dbReference>
<keyword evidence="4 7" id="KW-0378">Hydrolase</keyword>
<protein>
    <recommendedName>
        <fullName evidence="7">Dihydroorotase</fullName>
        <shortName evidence="7">DHOase</shortName>
        <ecNumber evidence="7">3.5.2.3</ecNumber>
    </recommendedName>
</protein>
<dbReference type="STRING" id="398512.Bccel_1720"/>
<dbReference type="GO" id="GO:0005737">
    <property type="term" value="C:cytoplasm"/>
    <property type="evidence" value="ECO:0007669"/>
    <property type="project" value="TreeGrafter"/>
</dbReference>
<dbReference type="InterPro" id="IPR024403">
    <property type="entry name" value="DHOase_cat"/>
</dbReference>
<feature type="active site" evidence="7">
    <location>
        <position position="305"/>
    </location>
</feature>
<keyword evidence="5 7" id="KW-0862">Zinc</keyword>
<feature type="binding site" evidence="7">
    <location>
        <position position="179"/>
    </location>
    <ligand>
        <name>Zn(2+)</name>
        <dbReference type="ChEBI" id="CHEBI:29105"/>
        <label>2</label>
    </ligand>
</feature>
<dbReference type="Proteomes" id="UP000036923">
    <property type="component" value="Unassembled WGS sequence"/>
</dbReference>
<dbReference type="InterPro" id="IPR011059">
    <property type="entry name" value="Metal-dep_hydrolase_composite"/>
</dbReference>
<feature type="binding site" evidence="7">
    <location>
        <position position="62"/>
    </location>
    <ligand>
        <name>Zn(2+)</name>
        <dbReference type="ChEBI" id="CHEBI:29105"/>
        <label>1</label>
    </ligand>
</feature>
<feature type="binding site" evidence="7">
    <location>
        <position position="232"/>
    </location>
    <ligand>
        <name>Zn(2+)</name>
        <dbReference type="ChEBI" id="CHEBI:29105"/>
        <label>2</label>
    </ligand>
</feature>
<feature type="binding site" evidence="7">
    <location>
        <position position="309"/>
    </location>
    <ligand>
        <name>substrate</name>
    </ligand>
</feature>
<dbReference type="OrthoDB" id="9765462at2"/>
<dbReference type="PROSITE" id="PS00483">
    <property type="entry name" value="DIHYDROOROTASE_2"/>
    <property type="match status" value="1"/>
</dbReference>
<dbReference type="GO" id="GO:0006145">
    <property type="term" value="P:purine nucleobase catabolic process"/>
    <property type="evidence" value="ECO:0007669"/>
    <property type="project" value="TreeGrafter"/>
</dbReference>
<dbReference type="Gene3D" id="3.20.20.140">
    <property type="entry name" value="Metal-dependent hydrolases"/>
    <property type="match status" value="1"/>
</dbReference>
<dbReference type="InterPro" id="IPR013108">
    <property type="entry name" value="Amidohydro_3"/>
</dbReference>
<comment type="caution">
    <text evidence="7">Lacks conserved residue(s) required for the propagation of feature annotation.</text>
</comment>
<evidence type="ECO:0000259" key="8">
    <source>
        <dbReference type="Pfam" id="PF07969"/>
    </source>
</evidence>
<dbReference type="GO" id="GO:0004038">
    <property type="term" value="F:allantoinase activity"/>
    <property type="evidence" value="ECO:0007669"/>
    <property type="project" value="TreeGrafter"/>
</dbReference>
<comment type="caution">
    <text evidence="10">The sequence shown here is derived from an EMBL/GenBank/DDBJ whole genome shotgun (WGS) entry which is preliminary data.</text>
</comment>
<dbReference type="EC" id="3.5.2.3" evidence="7"/>
<feature type="binding site" evidence="7">
    <location>
        <position position="278"/>
    </location>
    <ligand>
        <name>substrate</name>
    </ligand>
</feature>
<comment type="catalytic activity">
    <reaction evidence="7">
        <text>(S)-dihydroorotate + H2O = N-carbamoyl-L-aspartate + H(+)</text>
        <dbReference type="Rhea" id="RHEA:24296"/>
        <dbReference type="ChEBI" id="CHEBI:15377"/>
        <dbReference type="ChEBI" id="CHEBI:15378"/>
        <dbReference type="ChEBI" id="CHEBI:30864"/>
        <dbReference type="ChEBI" id="CHEBI:32814"/>
        <dbReference type="EC" id="3.5.2.3"/>
    </reaction>
</comment>
<dbReference type="HAMAP" id="MF_00220_B">
    <property type="entry name" value="PyrC_classI_B"/>
    <property type="match status" value="1"/>
</dbReference>
<dbReference type="GO" id="GO:0044205">
    <property type="term" value="P:'de novo' UMP biosynthetic process"/>
    <property type="evidence" value="ECO:0007669"/>
    <property type="project" value="UniProtKB-UniRule"/>
</dbReference>
<comment type="function">
    <text evidence="1 7">Catalyzes the reversible cyclization of carbamoyl aspartate to dihydroorotate.</text>
</comment>
<comment type="pathway">
    <text evidence="7">Pyrimidine metabolism; UMP biosynthesis via de novo pathway; (S)-dihydroorotate from bicarbonate: step 3/3.</text>
</comment>
<keyword evidence="6 7" id="KW-0665">Pyrimidine biosynthesis</keyword>
<keyword evidence="11" id="KW-1185">Reference proteome</keyword>
<feature type="binding site" evidence="7">
    <location>
        <position position="94"/>
    </location>
    <ligand>
        <name>substrate</name>
    </ligand>
</feature>
<evidence type="ECO:0000256" key="3">
    <source>
        <dbReference type="ARBA" id="ARBA00022723"/>
    </source>
</evidence>
<dbReference type="PATRIC" id="fig|398512.5.peg.1790"/>
<evidence type="ECO:0000256" key="4">
    <source>
        <dbReference type="ARBA" id="ARBA00022801"/>
    </source>
</evidence>
<feature type="domain" description="Amidohydrolase 3" evidence="8">
    <location>
        <begin position="292"/>
        <end position="422"/>
    </location>
</feature>
<dbReference type="PANTHER" id="PTHR43668:SF2">
    <property type="entry name" value="ALLANTOINASE"/>
    <property type="match status" value="1"/>
</dbReference>
<feature type="binding site" evidence="7">
    <location>
        <position position="305"/>
    </location>
    <ligand>
        <name>Zn(2+)</name>
        <dbReference type="ChEBI" id="CHEBI:29105"/>
        <label>1</label>
    </ligand>
</feature>
<feature type="binding site" evidence="7">
    <location>
        <position position="152"/>
    </location>
    <ligand>
        <name>Zn(2+)</name>
        <dbReference type="ChEBI" id="CHEBI:29105"/>
        <label>2</label>
    </ligand>
</feature>
<evidence type="ECO:0000256" key="2">
    <source>
        <dbReference type="ARBA" id="ARBA00010286"/>
    </source>
</evidence>
<dbReference type="Pfam" id="PF12890">
    <property type="entry name" value="DHOase"/>
    <property type="match status" value="1"/>
</dbReference>
<dbReference type="InterPro" id="IPR032466">
    <property type="entry name" value="Metal_Hydrolase"/>
</dbReference>
<dbReference type="Pfam" id="PF07969">
    <property type="entry name" value="Amidohydro_3"/>
    <property type="match status" value="1"/>
</dbReference>
<feature type="binding site" evidence="7">
    <location>
        <position position="152"/>
    </location>
    <ligand>
        <name>Zn(2+)</name>
        <dbReference type="ChEBI" id="CHEBI:29105"/>
        <label>1</label>
    </ligand>
</feature>
<dbReference type="SUPFAM" id="SSF51556">
    <property type="entry name" value="Metallo-dependent hydrolases"/>
    <property type="match status" value="1"/>
</dbReference>
<comment type="cofactor">
    <cofactor evidence="7">
        <name>Zn(2+)</name>
        <dbReference type="ChEBI" id="CHEBI:29105"/>
    </cofactor>
    <text evidence="7">Binds 2 Zn(2+) ions per subunit.</text>
</comment>
<feature type="domain" description="Dihydroorotase catalytic" evidence="9">
    <location>
        <begin position="49"/>
        <end position="236"/>
    </location>
</feature>
<name>A0A0L6JL52_9FIRM</name>
<dbReference type="SUPFAM" id="SSF51338">
    <property type="entry name" value="Composite domain of metallo-dependent hydrolases"/>
    <property type="match status" value="1"/>
</dbReference>
<dbReference type="GO" id="GO:0004151">
    <property type="term" value="F:dihydroorotase activity"/>
    <property type="evidence" value="ECO:0007669"/>
    <property type="project" value="UniProtKB-UniRule"/>
</dbReference>
<dbReference type="GO" id="GO:0008270">
    <property type="term" value="F:zinc ion binding"/>
    <property type="evidence" value="ECO:0007669"/>
    <property type="project" value="UniProtKB-UniRule"/>
</dbReference>
<evidence type="ECO:0000256" key="6">
    <source>
        <dbReference type="ARBA" id="ARBA00022975"/>
    </source>
</evidence>
<keyword evidence="3 7" id="KW-0479">Metal-binding</keyword>
<evidence type="ECO:0000256" key="5">
    <source>
        <dbReference type="ARBA" id="ARBA00022833"/>
    </source>
</evidence>
<dbReference type="PANTHER" id="PTHR43668">
    <property type="entry name" value="ALLANTOINASE"/>
    <property type="match status" value="1"/>
</dbReference>
<dbReference type="InterPro" id="IPR002195">
    <property type="entry name" value="Dihydroorotase_CS"/>
</dbReference>